<name>A0A6M3LMX8_9ZZZZ</name>
<dbReference type="AlphaFoldDB" id="A0A6M3LMX8"/>
<organism evidence="1">
    <name type="scientific">viral metagenome</name>
    <dbReference type="NCBI Taxonomy" id="1070528"/>
    <lineage>
        <taxon>unclassified sequences</taxon>
        <taxon>metagenomes</taxon>
        <taxon>organismal metagenomes</taxon>
    </lineage>
</organism>
<gene>
    <name evidence="1" type="ORF">MM415B09363_0001</name>
</gene>
<reference evidence="1" key="1">
    <citation type="submission" date="2020-03" db="EMBL/GenBank/DDBJ databases">
        <title>The deep terrestrial virosphere.</title>
        <authorList>
            <person name="Holmfeldt K."/>
            <person name="Nilsson E."/>
            <person name="Simone D."/>
            <person name="Lopez-Fernandez M."/>
            <person name="Wu X."/>
            <person name="de Brujin I."/>
            <person name="Lundin D."/>
            <person name="Andersson A."/>
            <person name="Bertilsson S."/>
            <person name="Dopson M."/>
        </authorList>
    </citation>
    <scope>NUCLEOTIDE SEQUENCE</scope>
    <source>
        <strain evidence="1">MM415B09363</strain>
    </source>
</reference>
<evidence type="ECO:0000313" key="1">
    <source>
        <dbReference type="EMBL" id="QJA96350.1"/>
    </source>
</evidence>
<protein>
    <submittedName>
        <fullName evidence="1">Uncharacterized protein</fullName>
    </submittedName>
</protein>
<sequence>MKTTQWYIAKKKTAERWVAYEERPSLRYGYEMKGPYKTLVGCLMAAAGWSPNNRRTL</sequence>
<dbReference type="EMBL" id="MT143392">
    <property type="protein sequence ID" value="QJA96350.1"/>
    <property type="molecule type" value="Genomic_DNA"/>
</dbReference>
<proteinExistence type="predicted"/>
<accession>A0A6M3LMX8</accession>